<evidence type="ECO:0000256" key="2">
    <source>
        <dbReference type="SAM" id="SignalP"/>
    </source>
</evidence>
<dbReference type="OrthoDB" id="7629232at2"/>
<feature type="region of interest" description="Disordered" evidence="1">
    <location>
        <begin position="23"/>
        <end position="58"/>
    </location>
</feature>
<comment type="caution">
    <text evidence="3">The sequence shown here is derived from an EMBL/GenBank/DDBJ whole genome shotgun (WGS) entry which is preliminary data.</text>
</comment>
<accession>A0A081R867</accession>
<dbReference type="Proteomes" id="UP000028411">
    <property type="component" value="Unassembled WGS sequence"/>
</dbReference>
<dbReference type="EMBL" id="JFHR01000089">
    <property type="protein sequence ID" value="KEQ51390.1"/>
    <property type="molecule type" value="Genomic_DNA"/>
</dbReference>
<feature type="compositionally biased region" description="Pro residues" evidence="1">
    <location>
        <begin position="24"/>
        <end position="46"/>
    </location>
</feature>
<evidence type="ECO:0000313" key="4">
    <source>
        <dbReference type="Proteomes" id="UP000028411"/>
    </source>
</evidence>
<dbReference type="eggNOG" id="ENOG5032K09">
    <property type="taxonomic scope" value="Bacteria"/>
</dbReference>
<evidence type="ECO:0008006" key="5">
    <source>
        <dbReference type="Google" id="ProtNLM"/>
    </source>
</evidence>
<sequence length="179" mass="18622">MRFPLSPVPLAALLLASCVSAPERPAPAPAPRPAPAPQPAPPPPAPVEWQDRASTPGDWRYQVDGAGSAALFGVDAGGQQESSLFVIRCEKAARRIVLLRPGATAAAMTVRTSYGAVNWPANAAPGTLPATQAIRAASDATLDQIAYSRGRFAVEVQGLPALILPAWAEVARVVEDCRA</sequence>
<dbReference type="RefSeq" id="WP_037457125.1">
    <property type="nucleotide sequence ID" value="NZ_JFHR01000089.1"/>
</dbReference>
<dbReference type="PATRIC" id="fig|46429.4.peg.4333"/>
<feature type="signal peptide" evidence="2">
    <location>
        <begin position="1"/>
        <end position="21"/>
    </location>
</feature>
<gene>
    <name evidence="3" type="ORF">BV95_04348</name>
</gene>
<proteinExistence type="predicted"/>
<dbReference type="PROSITE" id="PS51257">
    <property type="entry name" value="PROKAR_LIPOPROTEIN"/>
    <property type="match status" value="1"/>
</dbReference>
<reference evidence="3 4" key="1">
    <citation type="submission" date="2014-02" db="EMBL/GenBank/DDBJ databases">
        <title>Whole genome sequence of Sphingobium chlorophenolicum NBRC 16172.</title>
        <authorList>
            <person name="Gan H.M."/>
            <person name="Gan H.Y."/>
            <person name="Chew T.H."/>
            <person name="Savka M.A."/>
        </authorList>
    </citation>
    <scope>NUCLEOTIDE SEQUENCE [LARGE SCALE GENOMIC DNA]</scope>
    <source>
        <strain evidence="3 4">NBRC 16172</strain>
    </source>
</reference>
<feature type="chain" id="PRO_5001762996" description="Lipoprotein" evidence="2">
    <location>
        <begin position="22"/>
        <end position="179"/>
    </location>
</feature>
<dbReference type="AlphaFoldDB" id="A0A081R867"/>
<name>A0A081R867_SPHCR</name>
<keyword evidence="2" id="KW-0732">Signal</keyword>
<evidence type="ECO:0000313" key="3">
    <source>
        <dbReference type="EMBL" id="KEQ51390.1"/>
    </source>
</evidence>
<evidence type="ECO:0000256" key="1">
    <source>
        <dbReference type="SAM" id="MobiDB-lite"/>
    </source>
</evidence>
<organism evidence="3 4">
    <name type="scientific">Sphingobium chlorophenolicum</name>
    <dbReference type="NCBI Taxonomy" id="46429"/>
    <lineage>
        <taxon>Bacteria</taxon>
        <taxon>Pseudomonadati</taxon>
        <taxon>Pseudomonadota</taxon>
        <taxon>Alphaproteobacteria</taxon>
        <taxon>Sphingomonadales</taxon>
        <taxon>Sphingomonadaceae</taxon>
        <taxon>Sphingobium</taxon>
    </lineage>
</organism>
<protein>
    <recommendedName>
        <fullName evidence="5">Lipoprotein</fullName>
    </recommendedName>
</protein>